<organism evidence="1 2">
    <name type="scientific">Sulfurisphaera ohwakuensis</name>
    <dbReference type="NCBI Taxonomy" id="69656"/>
    <lineage>
        <taxon>Archaea</taxon>
        <taxon>Thermoproteota</taxon>
        <taxon>Thermoprotei</taxon>
        <taxon>Sulfolobales</taxon>
        <taxon>Sulfolobaceae</taxon>
        <taxon>Sulfurisphaera</taxon>
    </lineage>
</organism>
<protein>
    <submittedName>
        <fullName evidence="1">Uncharacterized protein</fullName>
    </submittedName>
</protein>
<name>A0A7J9RY34_SULOH</name>
<sequence length="39" mass="4883">MEEKNIKIDRKIRHISILLLKNLKINQKNKRKTMFVYQR</sequence>
<proteinExistence type="predicted"/>
<gene>
    <name evidence="1" type="ORF">HNQ62_002937</name>
</gene>
<reference evidence="1 2" key="1">
    <citation type="submission" date="2020-08" db="EMBL/GenBank/DDBJ databases">
        <title>Genomic Encyclopedia of Type Strains, Phase IV (KMG-IV): sequencing the most valuable type-strain genomes for metagenomic binning, comparative biology and taxonomic classification.</title>
        <authorList>
            <person name="Goeker M."/>
        </authorList>
    </citation>
    <scope>NUCLEOTIDE SEQUENCE [LARGE SCALE GENOMIC DNA]</scope>
    <source>
        <strain evidence="1 2">DSM 12421</strain>
    </source>
</reference>
<dbReference type="Proteomes" id="UP000582213">
    <property type="component" value="Unassembled WGS sequence"/>
</dbReference>
<evidence type="ECO:0000313" key="1">
    <source>
        <dbReference type="EMBL" id="MBB5255162.1"/>
    </source>
</evidence>
<accession>A0A7J9RY34</accession>
<evidence type="ECO:0000313" key="2">
    <source>
        <dbReference type="Proteomes" id="UP000582213"/>
    </source>
</evidence>
<dbReference type="AlphaFoldDB" id="A0A7J9RY34"/>
<dbReference type="EMBL" id="JACHFY010000048">
    <property type="protein sequence ID" value="MBB5255162.1"/>
    <property type="molecule type" value="Genomic_DNA"/>
</dbReference>
<comment type="caution">
    <text evidence="1">The sequence shown here is derived from an EMBL/GenBank/DDBJ whole genome shotgun (WGS) entry which is preliminary data.</text>
</comment>